<feature type="compositionally biased region" description="Acidic residues" evidence="1">
    <location>
        <begin position="191"/>
        <end position="209"/>
    </location>
</feature>
<reference evidence="2" key="1">
    <citation type="journal article" date="2020" name="Stud. Mycol.">
        <title>101 Dothideomycetes genomes: a test case for predicting lifestyles and emergence of pathogens.</title>
        <authorList>
            <person name="Haridas S."/>
            <person name="Albert R."/>
            <person name="Binder M."/>
            <person name="Bloem J."/>
            <person name="Labutti K."/>
            <person name="Salamov A."/>
            <person name="Andreopoulos B."/>
            <person name="Baker S."/>
            <person name="Barry K."/>
            <person name="Bills G."/>
            <person name="Bluhm B."/>
            <person name="Cannon C."/>
            <person name="Castanera R."/>
            <person name="Culley D."/>
            <person name="Daum C."/>
            <person name="Ezra D."/>
            <person name="Gonzalez J."/>
            <person name="Henrissat B."/>
            <person name="Kuo A."/>
            <person name="Liang C."/>
            <person name="Lipzen A."/>
            <person name="Lutzoni F."/>
            <person name="Magnuson J."/>
            <person name="Mondo S."/>
            <person name="Nolan M."/>
            <person name="Ohm R."/>
            <person name="Pangilinan J."/>
            <person name="Park H.-J."/>
            <person name="Ramirez L."/>
            <person name="Alfaro M."/>
            <person name="Sun H."/>
            <person name="Tritt A."/>
            <person name="Yoshinaga Y."/>
            <person name="Zwiers L.-H."/>
            <person name="Turgeon B."/>
            <person name="Goodwin S."/>
            <person name="Spatafora J."/>
            <person name="Crous P."/>
            <person name="Grigoriev I."/>
        </authorList>
    </citation>
    <scope>NUCLEOTIDE SEQUENCE</scope>
    <source>
        <strain evidence="2">CBS 119925</strain>
    </source>
</reference>
<feature type="compositionally biased region" description="Acidic residues" evidence="1">
    <location>
        <begin position="53"/>
        <end position="82"/>
    </location>
</feature>
<dbReference type="GO" id="GO:0042797">
    <property type="term" value="P:tRNA transcription by RNA polymerase III"/>
    <property type="evidence" value="ECO:0007669"/>
    <property type="project" value="TreeGrafter"/>
</dbReference>
<evidence type="ECO:0000313" key="2">
    <source>
        <dbReference type="EMBL" id="KAF2744304.1"/>
    </source>
</evidence>
<dbReference type="Pfam" id="PF04801">
    <property type="entry name" value="RPC5"/>
    <property type="match status" value="2"/>
</dbReference>
<name>A0A6A6V3I0_9PLEO</name>
<feature type="region of interest" description="Disordered" evidence="1">
    <location>
        <begin position="1"/>
        <end position="82"/>
    </location>
</feature>
<gene>
    <name evidence="2" type="ORF">M011DRAFT_470716</name>
</gene>
<evidence type="ECO:0000313" key="3">
    <source>
        <dbReference type="Proteomes" id="UP000799440"/>
    </source>
</evidence>
<dbReference type="OrthoDB" id="340681at2759"/>
<dbReference type="EMBL" id="MU006590">
    <property type="protein sequence ID" value="KAF2744304.1"/>
    <property type="molecule type" value="Genomic_DNA"/>
</dbReference>
<keyword evidence="3" id="KW-1185">Reference proteome</keyword>
<feature type="compositionally biased region" description="Polar residues" evidence="1">
    <location>
        <begin position="1"/>
        <end position="29"/>
    </location>
</feature>
<feature type="compositionally biased region" description="Polar residues" evidence="1">
    <location>
        <begin position="38"/>
        <end position="49"/>
    </location>
</feature>
<proteinExistence type="predicted"/>
<evidence type="ECO:0000256" key="1">
    <source>
        <dbReference type="SAM" id="MobiDB-lite"/>
    </source>
</evidence>
<protein>
    <submittedName>
        <fullName evidence="2">Uncharacterized protein</fullName>
    </submittedName>
</protein>
<dbReference type="InterPro" id="IPR006886">
    <property type="entry name" value="RNA_pol_III_Rpc5"/>
</dbReference>
<organism evidence="2 3">
    <name type="scientific">Sporormia fimetaria CBS 119925</name>
    <dbReference type="NCBI Taxonomy" id="1340428"/>
    <lineage>
        <taxon>Eukaryota</taxon>
        <taxon>Fungi</taxon>
        <taxon>Dikarya</taxon>
        <taxon>Ascomycota</taxon>
        <taxon>Pezizomycotina</taxon>
        <taxon>Dothideomycetes</taxon>
        <taxon>Pleosporomycetidae</taxon>
        <taxon>Pleosporales</taxon>
        <taxon>Sporormiaceae</taxon>
        <taxon>Sporormia</taxon>
    </lineage>
</organism>
<dbReference type="PANTHER" id="PTHR12069">
    <property type="entry name" value="DNA-DIRECTED RNA POLYMERASES III 80 KDA POLYPEPTIDE RNA POLYMERASE III SUBUNIT 5"/>
    <property type="match status" value="1"/>
</dbReference>
<accession>A0A6A6V3I0</accession>
<dbReference type="PANTHER" id="PTHR12069:SF0">
    <property type="entry name" value="DNA-DIRECTED RNA POLYMERASE III SUBUNIT RPC5"/>
    <property type="match status" value="1"/>
</dbReference>
<feature type="region of interest" description="Disordered" evidence="1">
    <location>
        <begin position="173"/>
        <end position="222"/>
    </location>
</feature>
<dbReference type="AlphaFoldDB" id="A0A6A6V3I0"/>
<feature type="region of interest" description="Disordered" evidence="1">
    <location>
        <begin position="348"/>
        <end position="411"/>
    </location>
</feature>
<sequence>MTQPNLNQGPTAGTSSQAGPSGTKNTTPAGISDGEAPTASNTASKSTPLNVWELEDSDDGQYGDTTEDDSSEYDPDEDEDDPVVAEYDVFIPPQPEDRELWLLQFLGRDKSQHLKGDNAPTGFRWKEESKYFEVDVPINIHSKTYDKRKGIEFGEALKKTKALGQESYGVAQGFQRVMPKPKKKKKRSGADAEDDDEEEEEEAAEEDEGSAMPRKKAQGPPVIDDETVDQFMANFADANEKGHVLNTQTWGGGMISQEDFKPNYMVGVFRGKECHLTPLTGIAQLQPEIHHIDATDHLKTISEAKEEDLEDPKEVLPMFKKATDELSDAELLKGNANEPWTHLQWIPSDSPAAQEHKQKRLYHPDPANAPRVQFESHEDYKQRILPKVVGGNDKGKVPPYRKKKPVASRLT</sequence>
<dbReference type="GO" id="GO:0005666">
    <property type="term" value="C:RNA polymerase III complex"/>
    <property type="evidence" value="ECO:0007669"/>
    <property type="project" value="TreeGrafter"/>
</dbReference>
<feature type="compositionally biased region" description="Basic residues" evidence="1">
    <location>
        <begin position="399"/>
        <end position="411"/>
    </location>
</feature>
<dbReference type="Proteomes" id="UP000799440">
    <property type="component" value="Unassembled WGS sequence"/>
</dbReference>